<sequence>MEPWPLGHITPEQINALTDDERTALIAMADTYIGVLMRLRRTKQPPAEQSD</sequence>
<dbReference type="EMBL" id="CP054569">
    <property type="protein sequence ID" value="QKQ45202.1"/>
    <property type="molecule type" value="Genomic_DNA"/>
</dbReference>
<evidence type="ECO:0000313" key="2">
    <source>
        <dbReference type="EMBL" id="QKQ51081.1"/>
    </source>
</evidence>
<dbReference type="AlphaFoldDB" id="A0A6N0JV92"/>
<protein>
    <submittedName>
        <fullName evidence="2">Uncharacterized protein</fullName>
    </submittedName>
</protein>
<dbReference type="RefSeq" id="WP_174715489.1">
    <property type="nucleotide sequence ID" value="NZ_CP054569.1"/>
</dbReference>
<name>A0A6N0JV92_ACHDE</name>
<dbReference type="Proteomes" id="UP000509782">
    <property type="component" value="Chromosome"/>
</dbReference>
<reference evidence="2 3" key="1">
    <citation type="submission" date="2020-05" db="EMBL/GenBank/DDBJ databases">
        <title>FDA dAtabase for Regulatory Grade micrObial Sequences (FDA-ARGOS): Supporting development and validation of Infectious Disease Dx tests.</title>
        <authorList>
            <person name="Sproer C."/>
            <person name="Gronow S."/>
            <person name="Severitt S."/>
            <person name="Schroder I."/>
            <person name="Tallon L."/>
            <person name="Sadzewicz L."/>
            <person name="Zhao X."/>
            <person name="Vavikolanu K."/>
            <person name="Mehta A."/>
            <person name="Aluvathingal J."/>
            <person name="Nadendla S."/>
            <person name="Myers T."/>
            <person name="Yan Y."/>
            <person name="Sichtig H."/>
        </authorList>
    </citation>
    <scope>NUCLEOTIDE SEQUENCE [LARGE SCALE GENOMIC DNA]</scope>
    <source>
        <strain evidence="2 3">FDAARGOS_787</strain>
    </source>
</reference>
<dbReference type="EMBL" id="CP054569">
    <property type="protein sequence ID" value="QKQ51081.1"/>
    <property type="molecule type" value="Genomic_DNA"/>
</dbReference>
<accession>A0A6N0JV92</accession>
<evidence type="ECO:0000313" key="1">
    <source>
        <dbReference type="EMBL" id="QKQ45202.1"/>
    </source>
</evidence>
<organism evidence="2 3">
    <name type="scientific">Achromobacter denitrificans</name>
    <name type="common">Alcaligenes denitrificans</name>
    <dbReference type="NCBI Taxonomy" id="32002"/>
    <lineage>
        <taxon>Bacteria</taxon>
        <taxon>Pseudomonadati</taxon>
        <taxon>Pseudomonadota</taxon>
        <taxon>Betaproteobacteria</taxon>
        <taxon>Burkholderiales</taxon>
        <taxon>Alcaligenaceae</taxon>
        <taxon>Achromobacter</taxon>
    </lineage>
</organism>
<evidence type="ECO:0000313" key="3">
    <source>
        <dbReference type="Proteomes" id="UP000509782"/>
    </source>
</evidence>
<proteinExistence type="predicted"/>
<gene>
    <name evidence="1" type="ORF">FOC81_00130</name>
    <name evidence="2" type="ORF">FOC81_31925</name>
</gene>